<organism evidence="12 13">
    <name type="scientific">Ruoffia tabacinasalis</name>
    <dbReference type="NCBI Taxonomy" id="87458"/>
    <lineage>
        <taxon>Bacteria</taxon>
        <taxon>Bacillati</taxon>
        <taxon>Bacillota</taxon>
        <taxon>Bacilli</taxon>
        <taxon>Lactobacillales</taxon>
        <taxon>Aerococcaceae</taxon>
        <taxon>Ruoffia</taxon>
    </lineage>
</organism>
<proteinExistence type="predicted"/>
<keyword evidence="8 9" id="KW-0472">Membrane</keyword>
<keyword evidence="5" id="KW-0547">Nucleotide-binding</keyword>
<dbReference type="Gene3D" id="1.20.1560.10">
    <property type="entry name" value="ABC transporter type 1, transmembrane domain"/>
    <property type="match status" value="1"/>
</dbReference>
<protein>
    <submittedName>
        <fullName evidence="12">ABC transporter ATP-binding protein</fullName>
    </submittedName>
</protein>
<feature type="transmembrane region" description="Helical" evidence="9">
    <location>
        <begin position="276"/>
        <end position="296"/>
    </location>
</feature>
<reference evidence="12 13" key="1">
    <citation type="submission" date="2019-05" db="EMBL/GenBank/DDBJ databases">
        <title>The metagenome of a microbial culture collection derived from dairy environment covers the genomic content of the human microbiome.</title>
        <authorList>
            <person name="Roder T."/>
            <person name="Wuthrich D."/>
            <person name="Sattari Z."/>
            <person name="Von Ah U."/>
            <person name="Bar C."/>
            <person name="Ronchi F."/>
            <person name="Macpherson A.J."/>
            <person name="Ganal-Vonarburg S.C."/>
            <person name="Bruggmann R."/>
            <person name="Vergeres G."/>
        </authorList>
    </citation>
    <scope>NUCLEOTIDE SEQUENCE [LARGE SCALE GENOMIC DNA]</scope>
    <source>
        <strain evidence="12 13">FAM 24227</strain>
    </source>
</reference>
<evidence type="ECO:0000256" key="8">
    <source>
        <dbReference type="ARBA" id="ARBA00023136"/>
    </source>
</evidence>
<dbReference type="GO" id="GO:0005524">
    <property type="term" value="F:ATP binding"/>
    <property type="evidence" value="ECO:0007669"/>
    <property type="project" value="UniProtKB-KW"/>
</dbReference>
<sequence length="580" mass="64755">MSRLFRYFEGYKLSSIFGPLMKLVEAVLELLVPMIVALIIDVAIPTGDVANIIKYILVMFGIAAAGLAFSITAQFLSAKAAVGFAENLTNDLFEFVLQLPKEVYGTISPGSIVTRLTSDTFQIQSGLNTFFRLFLRSPFIVFGSLIMAAQIDGRMTLIFLAMIAILFVVVGAIIYFANPLYTQIREQFDLLVTLTQEQMKGMRVIRAFQQKDREVNEFKAQNKNVTTDQIRVGFINAFTNPLTYIVVNVALIIVLWQGGNFINSGSLTQGQLVALVNYLLAILVELVKIAFVITQLNRAYSSAKRVGTVFEQPLESEVFENNSQQNEEKHTVLSFQDVTFTYPNATKPSLSNIDFSIKEGDFVGIIGSTGSGKSTLLQLITKTYDAQEGGVFFQEDYFNTDSKRDLRENISVVPSNVALFKGTIRSNLLLGNPEATEEMMWQALEDAQALDFVRSYPEGLDKEVATFGRNFSGGQRQRLTIARALIKPSSLLIFDDSTSALDYVTEANFQRTLKEKYNDRTIIMISQRTHSLQQANNIVVLEEGRQIGYASHEELLANNPVYQEIYASQNVKEVADNGEH</sequence>
<feature type="transmembrane region" description="Helical" evidence="9">
    <location>
        <begin position="52"/>
        <end position="71"/>
    </location>
</feature>
<dbReference type="Pfam" id="PF00005">
    <property type="entry name" value="ABC_tran"/>
    <property type="match status" value="1"/>
</dbReference>
<dbReference type="InterPro" id="IPR017871">
    <property type="entry name" value="ABC_transporter-like_CS"/>
</dbReference>
<keyword evidence="6 12" id="KW-0067">ATP-binding</keyword>
<dbReference type="PROSITE" id="PS50929">
    <property type="entry name" value="ABC_TM1F"/>
    <property type="match status" value="1"/>
</dbReference>
<dbReference type="InterPro" id="IPR003439">
    <property type="entry name" value="ABC_transporter-like_ATP-bd"/>
</dbReference>
<feature type="transmembrane region" description="Helical" evidence="9">
    <location>
        <begin position="20"/>
        <end position="40"/>
    </location>
</feature>
<dbReference type="SUPFAM" id="SSF52540">
    <property type="entry name" value="P-loop containing nucleoside triphosphate hydrolases"/>
    <property type="match status" value="1"/>
</dbReference>
<keyword evidence="7 9" id="KW-1133">Transmembrane helix</keyword>
<evidence type="ECO:0000256" key="7">
    <source>
        <dbReference type="ARBA" id="ARBA00022989"/>
    </source>
</evidence>
<evidence type="ECO:0000256" key="4">
    <source>
        <dbReference type="ARBA" id="ARBA00022692"/>
    </source>
</evidence>
<feature type="transmembrane region" description="Helical" evidence="9">
    <location>
        <begin position="133"/>
        <end position="151"/>
    </location>
</feature>
<feature type="transmembrane region" description="Helical" evidence="9">
    <location>
        <begin position="233"/>
        <end position="256"/>
    </location>
</feature>
<dbReference type="GO" id="GO:0005886">
    <property type="term" value="C:plasma membrane"/>
    <property type="evidence" value="ECO:0007669"/>
    <property type="project" value="UniProtKB-SubCell"/>
</dbReference>
<comment type="subcellular location">
    <subcellularLocation>
        <location evidence="1">Cell membrane</location>
        <topology evidence="1">Multi-pass membrane protein</topology>
    </subcellularLocation>
</comment>
<evidence type="ECO:0000313" key="12">
    <source>
        <dbReference type="EMBL" id="TLQ40320.1"/>
    </source>
</evidence>
<dbReference type="PROSITE" id="PS50893">
    <property type="entry name" value="ABC_TRANSPORTER_2"/>
    <property type="match status" value="1"/>
</dbReference>
<evidence type="ECO:0000256" key="6">
    <source>
        <dbReference type="ARBA" id="ARBA00022840"/>
    </source>
</evidence>
<dbReference type="SUPFAM" id="SSF90123">
    <property type="entry name" value="ABC transporter transmembrane region"/>
    <property type="match status" value="1"/>
</dbReference>
<keyword evidence="3" id="KW-1003">Cell membrane</keyword>
<dbReference type="SMART" id="SM00382">
    <property type="entry name" value="AAA"/>
    <property type="match status" value="1"/>
</dbReference>
<dbReference type="EMBL" id="VBSP01000031">
    <property type="protein sequence ID" value="TLQ40320.1"/>
    <property type="molecule type" value="Genomic_DNA"/>
</dbReference>
<evidence type="ECO:0000256" key="3">
    <source>
        <dbReference type="ARBA" id="ARBA00022475"/>
    </source>
</evidence>
<feature type="transmembrane region" description="Helical" evidence="9">
    <location>
        <begin position="157"/>
        <end position="177"/>
    </location>
</feature>
<feature type="domain" description="ABC transporter" evidence="10">
    <location>
        <begin position="333"/>
        <end position="568"/>
    </location>
</feature>
<evidence type="ECO:0000259" key="10">
    <source>
        <dbReference type="PROSITE" id="PS50893"/>
    </source>
</evidence>
<keyword evidence="4 9" id="KW-0812">Transmembrane</keyword>
<dbReference type="InterPro" id="IPR027417">
    <property type="entry name" value="P-loop_NTPase"/>
</dbReference>
<evidence type="ECO:0000256" key="5">
    <source>
        <dbReference type="ARBA" id="ARBA00022741"/>
    </source>
</evidence>
<dbReference type="RefSeq" id="WP_138404985.1">
    <property type="nucleotide sequence ID" value="NZ_VBSP01000031.1"/>
</dbReference>
<dbReference type="PANTHER" id="PTHR43394">
    <property type="entry name" value="ATP-DEPENDENT PERMEASE MDL1, MITOCHONDRIAL"/>
    <property type="match status" value="1"/>
</dbReference>
<dbReference type="InterPro" id="IPR011527">
    <property type="entry name" value="ABC1_TM_dom"/>
</dbReference>
<evidence type="ECO:0000259" key="11">
    <source>
        <dbReference type="PROSITE" id="PS50929"/>
    </source>
</evidence>
<dbReference type="Gene3D" id="3.40.50.300">
    <property type="entry name" value="P-loop containing nucleotide triphosphate hydrolases"/>
    <property type="match status" value="1"/>
</dbReference>
<dbReference type="GO" id="GO:0015421">
    <property type="term" value="F:ABC-type oligopeptide transporter activity"/>
    <property type="evidence" value="ECO:0007669"/>
    <property type="project" value="TreeGrafter"/>
</dbReference>
<evidence type="ECO:0000313" key="13">
    <source>
        <dbReference type="Proteomes" id="UP000306420"/>
    </source>
</evidence>
<evidence type="ECO:0000256" key="1">
    <source>
        <dbReference type="ARBA" id="ARBA00004651"/>
    </source>
</evidence>
<keyword evidence="2" id="KW-0813">Transport</keyword>
<dbReference type="PANTHER" id="PTHR43394:SF1">
    <property type="entry name" value="ATP-BINDING CASSETTE SUB-FAMILY B MEMBER 10, MITOCHONDRIAL"/>
    <property type="match status" value="1"/>
</dbReference>
<feature type="domain" description="ABC transmembrane type-1" evidence="11">
    <location>
        <begin position="16"/>
        <end position="298"/>
    </location>
</feature>
<accession>A0A5R9DY41</accession>
<gene>
    <name evidence="12" type="ORF">FEZ33_08535</name>
</gene>
<dbReference type="PROSITE" id="PS00211">
    <property type="entry name" value="ABC_TRANSPORTER_1"/>
    <property type="match status" value="1"/>
</dbReference>
<dbReference type="OrthoDB" id="9770415at2"/>
<dbReference type="GO" id="GO:0016887">
    <property type="term" value="F:ATP hydrolysis activity"/>
    <property type="evidence" value="ECO:0007669"/>
    <property type="project" value="InterPro"/>
</dbReference>
<evidence type="ECO:0000256" key="2">
    <source>
        <dbReference type="ARBA" id="ARBA00022448"/>
    </source>
</evidence>
<dbReference type="Proteomes" id="UP000306420">
    <property type="component" value="Unassembled WGS sequence"/>
</dbReference>
<dbReference type="FunFam" id="3.40.50.300:FF:000854">
    <property type="entry name" value="Multidrug ABC transporter ATP-binding protein"/>
    <property type="match status" value="1"/>
</dbReference>
<dbReference type="AlphaFoldDB" id="A0A5R9DY41"/>
<dbReference type="CDD" id="cd18548">
    <property type="entry name" value="ABC_6TM_Tm287_like"/>
    <property type="match status" value="1"/>
</dbReference>
<dbReference type="Pfam" id="PF00664">
    <property type="entry name" value="ABC_membrane"/>
    <property type="match status" value="1"/>
</dbReference>
<comment type="caution">
    <text evidence="12">The sequence shown here is derived from an EMBL/GenBank/DDBJ whole genome shotgun (WGS) entry which is preliminary data.</text>
</comment>
<dbReference type="InterPro" id="IPR039421">
    <property type="entry name" value="Type_1_exporter"/>
</dbReference>
<dbReference type="InterPro" id="IPR036640">
    <property type="entry name" value="ABC1_TM_sf"/>
</dbReference>
<dbReference type="InterPro" id="IPR003593">
    <property type="entry name" value="AAA+_ATPase"/>
</dbReference>
<name>A0A5R9DY41_9LACT</name>
<evidence type="ECO:0000256" key="9">
    <source>
        <dbReference type="SAM" id="Phobius"/>
    </source>
</evidence>